<dbReference type="Proteomes" id="UP000688137">
    <property type="component" value="Unassembled WGS sequence"/>
</dbReference>
<dbReference type="AlphaFoldDB" id="A0A8S1K4H5"/>
<name>A0A8S1K4H5_PARPR</name>
<dbReference type="InterPro" id="IPR051291">
    <property type="entry name" value="CIMAP"/>
</dbReference>
<accession>A0A8S1K4H5</accession>
<comment type="caution">
    <text evidence="2">The sequence shown here is derived from an EMBL/GenBank/DDBJ whole genome shotgun (WGS) entry which is preliminary data.</text>
</comment>
<dbReference type="InterPro" id="IPR010736">
    <property type="entry name" value="SHIPPO-rpt"/>
</dbReference>
<protein>
    <submittedName>
        <fullName evidence="2">Uncharacterized protein</fullName>
    </submittedName>
</protein>
<dbReference type="Pfam" id="PF07004">
    <property type="entry name" value="SHIPPO-rpt"/>
    <property type="match status" value="7"/>
</dbReference>
<feature type="region of interest" description="Disordered" evidence="1">
    <location>
        <begin position="243"/>
        <end position="264"/>
    </location>
</feature>
<evidence type="ECO:0000313" key="3">
    <source>
        <dbReference type="Proteomes" id="UP000688137"/>
    </source>
</evidence>
<evidence type="ECO:0000313" key="2">
    <source>
        <dbReference type="EMBL" id="CAD8047780.1"/>
    </source>
</evidence>
<organism evidence="2 3">
    <name type="scientific">Paramecium primaurelia</name>
    <dbReference type="NCBI Taxonomy" id="5886"/>
    <lineage>
        <taxon>Eukaryota</taxon>
        <taxon>Sar</taxon>
        <taxon>Alveolata</taxon>
        <taxon>Ciliophora</taxon>
        <taxon>Intramacronucleata</taxon>
        <taxon>Oligohymenophorea</taxon>
        <taxon>Peniculida</taxon>
        <taxon>Parameciidae</taxon>
        <taxon>Paramecium</taxon>
    </lineage>
</organism>
<feature type="region of interest" description="Disordered" evidence="1">
    <location>
        <begin position="57"/>
        <end position="79"/>
    </location>
</feature>
<reference evidence="2" key="1">
    <citation type="submission" date="2021-01" db="EMBL/GenBank/DDBJ databases">
        <authorList>
            <consortium name="Genoscope - CEA"/>
            <person name="William W."/>
        </authorList>
    </citation>
    <scope>NUCLEOTIDE SEQUENCE</scope>
</reference>
<proteinExistence type="predicted"/>
<gene>
    <name evidence="2" type="ORF">PPRIM_AZ9-3.1.T0120090</name>
</gene>
<dbReference type="PANTHER" id="PTHR21580">
    <property type="entry name" value="SHIPPO-1-RELATED"/>
    <property type="match status" value="1"/>
</dbReference>
<feature type="compositionally biased region" description="Polar residues" evidence="1">
    <location>
        <begin position="245"/>
        <end position="260"/>
    </location>
</feature>
<keyword evidence="3" id="KW-1185">Reference proteome</keyword>
<sequence length="411" mass="45749">MIHGPNSSFSGAFSIAKKIEVYGIQNNNPGPNYYNLTSPQEGGFKFSKSVRKQLYEPQPIPEPGAYDPNLSIIQPNPPNIKFSKAQEQEKPPLDIGPGTYNWTDQRKSPAFTFQNKFENPTNDLLNTPGPGHYDVKESHSLQPINKGFTTSNRVNVLLSNGPGPGSYNLDSLKAKNSIKFPKQQRNIDKNEQTPGPGAFLTILPNKQGITFGKKLQTQSEKQFVPGPGTYQLKSFAEQISKGTKIGTSNRSQMQLQQGPSPLNYDISQYKPPTKYQSFGNAERKTMQEKSENTPGPGSYYLGVSLSKLGSIIGKSQKEQIVTHDSLPGPGKYNLNDTYSRGPSYHIAGKHEKQQEQSLVGPGRYQINRDINDGPKFKFSTKEKTDFKEQSQSQFYEIQASLGFIPKYLLQN</sequence>
<dbReference type="OMA" id="HIAGKHE"/>
<dbReference type="PANTHER" id="PTHR21580:SF60">
    <property type="entry name" value="SPERM-TAIL PG-RICH REPEAT-CONTAINING PROTEIN 2"/>
    <property type="match status" value="1"/>
</dbReference>
<dbReference type="EMBL" id="CAJJDM010000009">
    <property type="protein sequence ID" value="CAD8047780.1"/>
    <property type="molecule type" value="Genomic_DNA"/>
</dbReference>
<evidence type="ECO:0000256" key="1">
    <source>
        <dbReference type="SAM" id="MobiDB-lite"/>
    </source>
</evidence>